<feature type="compositionally biased region" description="Basic and acidic residues" evidence="1">
    <location>
        <begin position="439"/>
        <end position="448"/>
    </location>
</feature>
<evidence type="ECO:0000313" key="2">
    <source>
        <dbReference type="EMBL" id="GMM34855.1"/>
    </source>
</evidence>
<feature type="compositionally biased region" description="Basic and acidic residues" evidence="1">
    <location>
        <begin position="643"/>
        <end position="660"/>
    </location>
</feature>
<feature type="region of interest" description="Disordered" evidence="1">
    <location>
        <begin position="419"/>
        <end position="481"/>
    </location>
</feature>
<dbReference type="AlphaFoldDB" id="A0AAV5QIU5"/>
<feature type="compositionally biased region" description="Low complexity" evidence="1">
    <location>
        <begin position="709"/>
        <end position="722"/>
    </location>
</feature>
<gene>
    <name evidence="2" type="ORF">DASC09_021800</name>
</gene>
<sequence>MIVKVLYSLSNNCSTNQSNDKKLSSNLYLSKSPSSKIPNFNLRVIKISKPNESRPQLYGFVSLSKCLSMAILHSPELFQLDKSPTLSGETQDSALKNRVVDYSVYNRDILELDQPLVGHGSLKQLLQSNNINNNSGRPVNIDDAVSENYDPIIVGSISKKPSFFMDDGDCDDEDEDDGNAHDVNEDVSQPNEIITEENPMKYLENNIYSLEIRLEFMKFIRNFNPKMDKMERNSNSNTNNNNSNNTKKEFAVPIRKTNSKKAPKAVRTLSLPIFNPNFVQFPRANGMAINIHGPKTFGNQAATMMASPVMNNLASGEMKPTINASKTVKMGNSSSSSSLASSKKKKKSNGLLLKRKLVKQAEDFSDLPISPMCINCKTDKAVPWSWFRNETMEGLICKDCDEYYKRYDKMKPIKKTTTNNYIAEPKTNAKTKSKKRKVNSHDNDDKKKPISNPANINSRNNSSVVNPNPNISPHQGPPFSIAHSLSINRELIIQSKKQSQGPSSPVVDQKNPQDTTRFNKQIQQKSNQKKPIQFIHHKIPSEPSIIINTPAKKIPKHFNINSPDHINKSPNSKWLSNMLKSIGTESPQPFDFHDQTIDILLSGSQSDHLKHDSEPPKDHFHKFSNITRTLKEIESESNNNENDNDKNGEKDQKNKNDNHNKGNNNSGDNNDFHKMFNFGQISNDSGKHHHSSDDSNLGLLHDGEDDLYSINKNSSSIPSSPIEAMSLPSKKQLSILHEELSQPSQ</sequence>
<dbReference type="Proteomes" id="UP001360560">
    <property type="component" value="Unassembled WGS sequence"/>
</dbReference>
<feature type="compositionally biased region" description="Acidic residues" evidence="1">
    <location>
        <begin position="166"/>
        <end position="177"/>
    </location>
</feature>
<name>A0AAV5QIU5_9ASCO</name>
<dbReference type="RefSeq" id="XP_064851855.1">
    <property type="nucleotide sequence ID" value="XM_064995783.1"/>
</dbReference>
<feature type="compositionally biased region" description="Low complexity" evidence="1">
    <location>
        <begin position="455"/>
        <end position="473"/>
    </location>
</feature>
<feature type="compositionally biased region" description="Basic residues" evidence="1">
    <location>
        <begin position="429"/>
        <end position="438"/>
    </location>
</feature>
<feature type="compositionally biased region" description="Low complexity" evidence="1">
    <location>
        <begin position="233"/>
        <end position="245"/>
    </location>
</feature>
<dbReference type="GeneID" id="90072834"/>
<accession>A0AAV5QIU5</accession>
<organism evidence="2 3">
    <name type="scientific">Saccharomycopsis crataegensis</name>
    <dbReference type="NCBI Taxonomy" id="43959"/>
    <lineage>
        <taxon>Eukaryota</taxon>
        <taxon>Fungi</taxon>
        <taxon>Dikarya</taxon>
        <taxon>Ascomycota</taxon>
        <taxon>Saccharomycotina</taxon>
        <taxon>Saccharomycetes</taxon>
        <taxon>Saccharomycopsidaceae</taxon>
        <taxon>Saccharomycopsis</taxon>
    </lineage>
</organism>
<keyword evidence="3" id="KW-1185">Reference proteome</keyword>
<feature type="region of interest" description="Disordered" evidence="1">
    <location>
        <begin position="327"/>
        <end position="347"/>
    </location>
</feature>
<comment type="caution">
    <text evidence="2">The sequence shown here is derived from an EMBL/GenBank/DDBJ whole genome shotgun (WGS) entry which is preliminary data.</text>
</comment>
<reference evidence="2 3" key="1">
    <citation type="journal article" date="2023" name="Elife">
        <title>Identification of key yeast species and microbe-microbe interactions impacting larval growth of Drosophila in the wild.</title>
        <authorList>
            <person name="Mure A."/>
            <person name="Sugiura Y."/>
            <person name="Maeda R."/>
            <person name="Honda K."/>
            <person name="Sakurai N."/>
            <person name="Takahashi Y."/>
            <person name="Watada M."/>
            <person name="Katoh T."/>
            <person name="Gotoh A."/>
            <person name="Gotoh Y."/>
            <person name="Taniguchi I."/>
            <person name="Nakamura K."/>
            <person name="Hayashi T."/>
            <person name="Katayama T."/>
            <person name="Uemura T."/>
            <person name="Hattori Y."/>
        </authorList>
    </citation>
    <scope>NUCLEOTIDE SEQUENCE [LARGE SCALE GENOMIC DNA]</scope>
    <source>
        <strain evidence="2 3">SC-9</strain>
    </source>
</reference>
<evidence type="ECO:0000256" key="1">
    <source>
        <dbReference type="SAM" id="MobiDB-lite"/>
    </source>
</evidence>
<evidence type="ECO:0008006" key="4">
    <source>
        <dbReference type="Google" id="ProtNLM"/>
    </source>
</evidence>
<feature type="region of interest" description="Disordered" evidence="1">
    <location>
        <begin position="631"/>
        <end position="723"/>
    </location>
</feature>
<feature type="region of interest" description="Disordered" evidence="1">
    <location>
        <begin position="164"/>
        <end position="185"/>
    </location>
</feature>
<protein>
    <recommendedName>
        <fullName evidence="4">GATA-type domain-containing protein</fullName>
    </recommendedName>
</protein>
<proteinExistence type="predicted"/>
<evidence type="ECO:0000313" key="3">
    <source>
        <dbReference type="Proteomes" id="UP001360560"/>
    </source>
</evidence>
<feature type="region of interest" description="Disordered" evidence="1">
    <location>
        <begin position="228"/>
        <end position="247"/>
    </location>
</feature>
<dbReference type="EMBL" id="BTFZ01000004">
    <property type="protein sequence ID" value="GMM34855.1"/>
    <property type="molecule type" value="Genomic_DNA"/>
</dbReference>